<evidence type="ECO:0000256" key="3">
    <source>
        <dbReference type="ARBA" id="ARBA00022801"/>
    </source>
</evidence>
<evidence type="ECO:0008006" key="8">
    <source>
        <dbReference type="Google" id="ProtNLM"/>
    </source>
</evidence>
<dbReference type="PANTHER" id="PTHR43199:SF1">
    <property type="entry name" value="GLUTATHIONE HYDROLASE PROENZYME"/>
    <property type="match status" value="1"/>
</dbReference>
<reference evidence="6 7" key="1">
    <citation type="journal article" date="2020" name="Microorganisms">
        <title>Osmotic Adaptation and Compatible Solute Biosynthesis of Phototrophic Bacteria as Revealed from Genome Analyses.</title>
        <authorList>
            <person name="Imhoff J.F."/>
            <person name="Rahn T."/>
            <person name="Kunzel S."/>
            <person name="Keller A."/>
            <person name="Neulinger S.C."/>
        </authorList>
    </citation>
    <scope>NUCLEOTIDE SEQUENCE [LARGE SCALE GENOMIC DNA]</scope>
    <source>
        <strain evidence="6 7">DSM 6210</strain>
    </source>
</reference>
<dbReference type="PANTHER" id="PTHR43199">
    <property type="entry name" value="GLUTATHIONE HYDROLASE"/>
    <property type="match status" value="1"/>
</dbReference>
<dbReference type="PRINTS" id="PR01210">
    <property type="entry name" value="GGTRANSPTASE"/>
</dbReference>
<evidence type="ECO:0000313" key="7">
    <source>
        <dbReference type="Proteomes" id="UP000748752"/>
    </source>
</evidence>
<sequence length="568" mass="61394">MPARRLSRTVTQRATDPEPAGPPPPDPGDHRVHHPQRVGVSRRGMVATQHYHASDAGAQMLAAGGNAVDAAVAAAFALCVVEPAACGLGGQTMLLLHLAEEGRKLCLDGATRAPNRTPPGELARAAQLRGHRATTVPSTPAVLAYTLKHYGTKALAEVLAPAIRLAKEGYRVSPLQHHLTRRELKHLKSHSAGAFFLKDGKTPYAIGARLRQPILAQTLGRLAERGVEDFYQGGIAAAIHADMVANDGLLRDDDLAQIPWPTERRPLATHFAHKRVFTFPPPGAGRTLIEALNLLEQFPAAARDPDSPRGALLLAHVIRRANLDRADRPEDPALFAQELELGEDITHVDYAKRVARRIKARLLKGEGGSIKPVRRPRGGETTHLSAMDAAGNVVALTQSIERVYGSFTASPELGFIYNNYMSAFEYQDIAHPYYLRPNAVPWASVAPTIVFRGQRPWLAVGSPGSERIVSAILQVLLRLERGAAPLDAVEAPRLHCSLTGKVALEASRMRDDIPRELARHGFEIDPRDPYSFYLGCVQLVLREDGDCIGVADPRRDGSAAGPAAGPAD</sequence>
<evidence type="ECO:0000256" key="5">
    <source>
        <dbReference type="SAM" id="MobiDB-lite"/>
    </source>
</evidence>
<dbReference type="Pfam" id="PF01019">
    <property type="entry name" value="G_glu_transpept"/>
    <property type="match status" value="1"/>
</dbReference>
<dbReference type="Gene3D" id="1.10.246.130">
    <property type="match status" value="1"/>
</dbReference>
<dbReference type="InterPro" id="IPR043138">
    <property type="entry name" value="GGT_lsub"/>
</dbReference>
<dbReference type="InterPro" id="IPR051792">
    <property type="entry name" value="GGT_bact"/>
</dbReference>
<evidence type="ECO:0000313" key="6">
    <source>
        <dbReference type="EMBL" id="MBK1631403.1"/>
    </source>
</evidence>
<keyword evidence="4" id="KW-0865">Zymogen</keyword>
<dbReference type="SUPFAM" id="SSF56235">
    <property type="entry name" value="N-terminal nucleophile aminohydrolases (Ntn hydrolases)"/>
    <property type="match status" value="1"/>
</dbReference>
<gene>
    <name evidence="6" type="ORF">CKO31_11750</name>
</gene>
<evidence type="ECO:0000256" key="1">
    <source>
        <dbReference type="ARBA" id="ARBA00009381"/>
    </source>
</evidence>
<accession>A0ABS1CHT0</accession>
<organism evidence="6 7">
    <name type="scientific">Thiohalocapsa halophila</name>
    <dbReference type="NCBI Taxonomy" id="69359"/>
    <lineage>
        <taxon>Bacteria</taxon>
        <taxon>Pseudomonadati</taxon>
        <taxon>Pseudomonadota</taxon>
        <taxon>Gammaproteobacteria</taxon>
        <taxon>Chromatiales</taxon>
        <taxon>Chromatiaceae</taxon>
        <taxon>Thiohalocapsa</taxon>
    </lineage>
</organism>
<evidence type="ECO:0000256" key="2">
    <source>
        <dbReference type="ARBA" id="ARBA00022679"/>
    </source>
</evidence>
<keyword evidence="2" id="KW-0808">Transferase</keyword>
<keyword evidence="7" id="KW-1185">Reference proteome</keyword>
<dbReference type="EMBL" id="NRRV01000025">
    <property type="protein sequence ID" value="MBK1631403.1"/>
    <property type="molecule type" value="Genomic_DNA"/>
</dbReference>
<evidence type="ECO:0000256" key="4">
    <source>
        <dbReference type="ARBA" id="ARBA00023145"/>
    </source>
</evidence>
<protein>
    <recommendedName>
        <fullName evidence="8">Gamma-glutamyltransferase</fullName>
    </recommendedName>
</protein>
<dbReference type="InterPro" id="IPR043137">
    <property type="entry name" value="GGT_ssub_C"/>
</dbReference>
<dbReference type="Gene3D" id="3.60.20.40">
    <property type="match status" value="1"/>
</dbReference>
<dbReference type="InterPro" id="IPR029055">
    <property type="entry name" value="Ntn_hydrolases_N"/>
</dbReference>
<dbReference type="Proteomes" id="UP000748752">
    <property type="component" value="Unassembled WGS sequence"/>
</dbReference>
<proteinExistence type="inferred from homology"/>
<comment type="similarity">
    <text evidence="1">Belongs to the gamma-glutamyltransferase family.</text>
</comment>
<feature type="region of interest" description="Disordered" evidence="5">
    <location>
        <begin position="1"/>
        <end position="35"/>
    </location>
</feature>
<comment type="caution">
    <text evidence="6">The sequence shown here is derived from an EMBL/GenBank/DDBJ whole genome shotgun (WGS) entry which is preliminary data.</text>
</comment>
<keyword evidence="3" id="KW-0378">Hydrolase</keyword>
<name>A0ABS1CHT0_9GAMM</name>